<reference evidence="3" key="1">
    <citation type="submission" date="2023-01" db="EMBL/GenBank/DDBJ databases">
        <title>Draft genome sequence of Nocardiopsis sp. LSu2-4 isolated from halophytes.</title>
        <authorList>
            <person name="Duangmal K."/>
            <person name="Chantavorakit T."/>
        </authorList>
    </citation>
    <scope>NUCLEOTIDE SEQUENCE</scope>
    <source>
        <strain evidence="3">LSu2-4</strain>
    </source>
</reference>
<proteinExistence type="predicted"/>
<feature type="region of interest" description="Disordered" evidence="1">
    <location>
        <begin position="79"/>
        <end position="110"/>
    </location>
</feature>
<protein>
    <submittedName>
        <fullName evidence="3">DUF3040 domain-containing protein</fullName>
    </submittedName>
</protein>
<keyword evidence="2" id="KW-1133">Transmembrane helix</keyword>
<keyword evidence="2" id="KW-0812">Transmembrane</keyword>
<evidence type="ECO:0000256" key="1">
    <source>
        <dbReference type="SAM" id="MobiDB-lite"/>
    </source>
</evidence>
<sequence length="110" mass="11750">MALREYEERILAAIEHRLTEDDPVLAGRLQSFGECDPGLADGPADGDVRWRAWLVCAVVGSLVLLAMLALILVAPPAEAPSEGLAPDQEQVDRTGEGEDTTVTALDRPSV</sequence>
<dbReference type="RefSeq" id="WP_270681075.1">
    <property type="nucleotide sequence ID" value="NZ_JAQFWP010000086.1"/>
</dbReference>
<comment type="caution">
    <text evidence="3">The sequence shown here is derived from an EMBL/GenBank/DDBJ whole genome shotgun (WGS) entry which is preliminary data.</text>
</comment>
<dbReference type="Proteomes" id="UP001165685">
    <property type="component" value="Unassembled WGS sequence"/>
</dbReference>
<dbReference type="EMBL" id="JAQFWP010000086">
    <property type="protein sequence ID" value="MDA2808482.1"/>
    <property type="molecule type" value="Genomic_DNA"/>
</dbReference>
<dbReference type="Pfam" id="PF11239">
    <property type="entry name" value="DUF3040"/>
    <property type="match status" value="1"/>
</dbReference>
<evidence type="ECO:0000313" key="4">
    <source>
        <dbReference type="Proteomes" id="UP001165685"/>
    </source>
</evidence>
<dbReference type="InterPro" id="IPR021401">
    <property type="entry name" value="DUF3040"/>
</dbReference>
<gene>
    <name evidence="3" type="ORF">O4U47_28500</name>
</gene>
<keyword evidence="4" id="KW-1185">Reference proteome</keyword>
<name>A0ABT4TWH6_9ACTN</name>
<organism evidence="3 4">
    <name type="scientific">Nocardiopsis suaedae</name>
    <dbReference type="NCBI Taxonomy" id="3018444"/>
    <lineage>
        <taxon>Bacteria</taxon>
        <taxon>Bacillati</taxon>
        <taxon>Actinomycetota</taxon>
        <taxon>Actinomycetes</taxon>
        <taxon>Streptosporangiales</taxon>
        <taxon>Nocardiopsidaceae</taxon>
        <taxon>Nocardiopsis</taxon>
    </lineage>
</organism>
<keyword evidence="2" id="KW-0472">Membrane</keyword>
<evidence type="ECO:0000256" key="2">
    <source>
        <dbReference type="SAM" id="Phobius"/>
    </source>
</evidence>
<feature type="transmembrane region" description="Helical" evidence="2">
    <location>
        <begin position="52"/>
        <end position="74"/>
    </location>
</feature>
<evidence type="ECO:0000313" key="3">
    <source>
        <dbReference type="EMBL" id="MDA2808482.1"/>
    </source>
</evidence>
<accession>A0ABT4TWH6</accession>